<feature type="domain" description="HNH nuclease" evidence="1">
    <location>
        <begin position="87"/>
        <end position="132"/>
    </location>
</feature>
<evidence type="ECO:0000313" key="4">
    <source>
        <dbReference type="Proteomes" id="UP000193849"/>
    </source>
</evidence>
<dbReference type="RefSeq" id="WP_084946657.1">
    <property type="nucleotide sequence ID" value="NZ_NCVD01000043.1"/>
</dbReference>
<evidence type="ECO:0000313" key="2">
    <source>
        <dbReference type="EMBL" id="ORO90481.1"/>
    </source>
</evidence>
<dbReference type="SUPFAM" id="SSF54060">
    <property type="entry name" value="His-Me finger endonucleases"/>
    <property type="match status" value="1"/>
</dbReference>
<evidence type="ECO:0000313" key="3">
    <source>
        <dbReference type="EMBL" id="ORO90540.1"/>
    </source>
</evidence>
<dbReference type="Pfam" id="PF13392">
    <property type="entry name" value="HNH_3"/>
    <property type="match status" value="1"/>
</dbReference>
<accession>A0A1X1JTP9</accession>
<dbReference type="Proteomes" id="UP000193849">
    <property type="component" value="Unassembled WGS sequence"/>
</dbReference>
<dbReference type="Gene3D" id="3.90.75.20">
    <property type="match status" value="1"/>
</dbReference>
<reference evidence="3 4" key="1">
    <citation type="journal article" date="2016" name="Eur. J. Clin. Microbiol. Infect. Dis.">
        <title>Whole genome sequencing as a tool for phylogenetic analysis of clinical strains of Mitis group streptococci.</title>
        <authorList>
            <person name="Rasmussen L.H."/>
            <person name="Dargis R."/>
            <person name="Hojholt K."/>
            <person name="Christensen J.J."/>
            <person name="Skovgaard O."/>
            <person name="Justesen U.S."/>
            <person name="Rosenvinge F.S."/>
            <person name="Moser C."/>
            <person name="Lukjancenko O."/>
            <person name="Rasmussen S."/>
            <person name="Nielsen X.C."/>
        </authorList>
    </citation>
    <scope>NUCLEOTIDE SEQUENCE [LARGE SCALE GENOMIC DNA]</scope>
    <source>
        <strain evidence="3 4">RH_777_07</strain>
    </source>
</reference>
<reference evidence="3" key="2">
    <citation type="submission" date="2017-04" db="EMBL/GenBank/DDBJ databases">
        <authorList>
            <person name="Afonso C.L."/>
            <person name="Miller P.J."/>
            <person name="Scott M.A."/>
            <person name="Spackman E."/>
            <person name="Goraichik I."/>
            <person name="Dimitrov K.M."/>
            <person name="Suarez D.L."/>
            <person name="Swayne D.E."/>
        </authorList>
    </citation>
    <scope>NUCLEOTIDE SEQUENCE</scope>
    <source>
        <strain evidence="3">RH_777_07</strain>
    </source>
</reference>
<proteinExistence type="predicted"/>
<evidence type="ECO:0000259" key="1">
    <source>
        <dbReference type="Pfam" id="PF13392"/>
    </source>
</evidence>
<dbReference type="InterPro" id="IPR044925">
    <property type="entry name" value="His-Me_finger_sf"/>
</dbReference>
<protein>
    <submittedName>
        <fullName evidence="3">HNH endonuclease</fullName>
    </submittedName>
</protein>
<keyword evidence="3" id="KW-0540">Nuclease</keyword>
<dbReference type="EMBL" id="NCVD01000043">
    <property type="protein sequence ID" value="ORO90540.1"/>
    <property type="molecule type" value="Genomic_DNA"/>
</dbReference>
<dbReference type="EMBL" id="NCVD01000043">
    <property type="protein sequence ID" value="ORO90481.1"/>
    <property type="molecule type" value="Genomic_DNA"/>
</dbReference>
<dbReference type="InterPro" id="IPR003615">
    <property type="entry name" value="HNH_nuc"/>
</dbReference>
<dbReference type="GO" id="GO:0004519">
    <property type="term" value="F:endonuclease activity"/>
    <property type="evidence" value="ECO:0007669"/>
    <property type="project" value="UniProtKB-KW"/>
</dbReference>
<dbReference type="AlphaFoldDB" id="A0A1X1JTP9"/>
<organism evidence="3 4">
    <name type="scientific">Streptococcus mitis</name>
    <dbReference type="NCBI Taxonomy" id="28037"/>
    <lineage>
        <taxon>Bacteria</taxon>
        <taxon>Bacillati</taxon>
        <taxon>Bacillota</taxon>
        <taxon>Bacilli</taxon>
        <taxon>Lactobacillales</taxon>
        <taxon>Streptococcaceae</taxon>
        <taxon>Streptococcus</taxon>
        <taxon>Streptococcus mitis group</taxon>
    </lineage>
</organism>
<sequence>MKLIKKLGRMRINNRKNLESCSLFECPRCGSRVIRPTGEGNRLTACSQSCSQLGIRRGPYKEIVIIGGYEYIYMPEHPNAMKSGYVGKHRLVLENKLGRHLMNGEIAHHVNENKLDNSPENIELMSFSEHSRLHAKEKWEERGGFVTI</sequence>
<keyword evidence="3" id="KW-0378">Hydrolase</keyword>
<gene>
    <name evidence="2" type="ORF">B7702_02160</name>
    <name evidence="3" type="ORF">B7702_02465</name>
</gene>
<comment type="caution">
    <text evidence="3">The sequence shown here is derived from an EMBL/GenBank/DDBJ whole genome shotgun (WGS) entry which is preliminary data.</text>
</comment>
<name>A0A1X1JTP9_STRMT</name>
<keyword evidence="3" id="KW-0255">Endonuclease</keyword>